<evidence type="ECO:0000256" key="1">
    <source>
        <dbReference type="ARBA" id="ARBA00004141"/>
    </source>
</evidence>
<evidence type="ECO:0000256" key="3">
    <source>
        <dbReference type="ARBA" id="ARBA00022989"/>
    </source>
</evidence>
<evidence type="ECO:0000313" key="8">
    <source>
        <dbReference type="Proteomes" id="UP000678393"/>
    </source>
</evidence>
<reference evidence="7" key="1">
    <citation type="submission" date="2021-04" db="EMBL/GenBank/DDBJ databases">
        <authorList>
            <consortium name="Molecular Ecology Group"/>
        </authorList>
    </citation>
    <scope>NUCLEOTIDE SEQUENCE</scope>
</reference>
<name>A0A8S3YH55_9EUPU</name>
<organism evidence="7 8">
    <name type="scientific">Candidula unifasciata</name>
    <dbReference type="NCBI Taxonomy" id="100452"/>
    <lineage>
        <taxon>Eukaryota</taxon>
        <taxon>Metazoa</taxon>
        <taxon>Spiralia</taxon>
        <taxon>Lophotrochozoa</taxon>
        <taxon>Mollusca</taxon>
        <taxon>Gastropoda</taxon>
        <taxon>Heterobranchia</taxon>
        <taxon>Euthyneura</taxon>
        <taxon>Panpulmonata</taxon>
        <taxon>Eupulmonata</taxon>
        <taxon>Stylommatophora</taxon>
        <taxon>Helicina</taxon>
        <taxon>Helicoidea</taxon>
        <taxon>Geomitridae</taxon>
        <taxon>Candidula</taxon>
    </lineage>
</organism>
<feature type="domain" description="G-protein coupled receptors family 2 profile 2" evidence="6">
    <location>
        <begin position="1"/>
        <end position="57"/>
    </location>
</feature>
<keyword evidence="3 5" id="KW-1133">Transmembrane helix</keyword>
<dbReference type="GO" id="GO:0007166">
    <property type="term" value="P:cell surface receptor signaling pathway"/>
    <property type="evidence" value="ECO:0007669"/>
    <property type="project" value="InterPro"/>
</dbReference>
<dbReference type="AlphaFoldDB" id="A0A8S3YH55"/>
<feature type="non-terminal residue" evidence="7">
    <location>
        <position position="99"/>
    </location>
</feature>
<dbReference type="PROSITE" id="PS50261">
    <property type="entry name" value="G_PROTEIN_RECEP_F2_4"/>
    <property type="match status" value="1"/>
</dbReference>
<comment type="caution">
    <text evidence="7">The sequence shown here is derived from an EMBL/GenBank/DDBJ whole genome shotgun (WGS) entry which is preliminary data.</text>
</comment>
<evidence type="ECO:0000256" key="5">
    <source>
        <dbReference type="SAM" id="Phobius"/>
    </source>
</evidence>
<dbReference type="PANTHER" id="PTHR12011">
    <property type="entry name" value="ADHESION G-PROTEIN COUPLED RECEPTOR"/>
    <property type="match status" value="1"/>
</dbReference>
<evidence type="ECO:0000256" key="2">
    <source>
        <dbReference type="ARBA" id="ARBA00022692"/>
    </source>
</evidence>
<feature type="transmembrane region" description="Helical" evidence="5">
    <location>
        <begin position="33"/>
        <end position="56"/>
    </location>
</feature>
<feature type="non-terminal residue" evidence="7">
    <location>
        <position position="1"/>
    </location>
</feature>
<keyword evidence="4 5" id="KW-0472">Membrane</keyword>
<dbReference type="PANTHER" id="PTHR12011:SF471">
    <property type="entry name" value="G-PROTEIN COUPLED RECEPTORS FAMILY 2 PROFILE 2 DOMAIN-CONTAINING PROTEIN"/>
    <property type="match status" value="1"/>
</dbReference>
<evidence type="ECO:0000256" key="4">
    <source>
        <dbReference type="ARBA" id="ARBA00023136"/>
    </source>
</evidence>
<dbReference type="EMBL" id="CAJHNH020000042">
    <property type="protein sequence ID" value="CAG5114821.1"/>
    <property type="molecule type" value="Genomic_DNA"/>
</dbReference>
<dbReference type="GO" id="GO:0007189">
    <property type="term" value="P:adenylate cyclase-activating G protein-coupled receptor signaling pathway"/>
    <property type="evidence" value="ECO:0007669"/>
    <property type="project" value="TreeGrafter"/>
</dbReference>
<dbReference type="Gene3D" id="1.20.1070.10">
    <property type="entry name" value="Rhodopsin 7-helix transmembrane proteins"/>
    <property type="match status" value="1"/>
</dbReference>
<comment type="subcellular location">
    <subcellularLocation>
        <location evidence="1">Membrane</location>
        <topology evidence="1">Multi-pass membrane protein</topology>
    </subcellularLocation>
</comment>
<evidence type="ECO:0000259" key="6">
    <source>
        <dbReference type="PROSITE" id="PS50261"/>
    </source>
</evidence>
<keyword evidence="8" id="KW-1185">Reference proteome</keyword>
<sequence>VKAAVVLLPLLGLTWILGFLAVGTDQVEAMTYVFTYLFTITNSFQGVLFFIFHCLLNCDVRQAFERRYNRRKRSSCVETSLSRQRKFSDLEGFDNNAQR</sequence>
<dbReference type="OrthoDB" id="347083at2759"/>
<gene>
    <name evidence="7" type="ORF">CUNI_LOCUS379</name>
</gene>
<dbReference type="InterPro" id="IPR000832">
    <property type="entry name" value="GPCR_2_secretin-like"/>
</dbReference>
<proteinExistence type="predicted"/>
<dbReference type="Pfam" id="PF00002">
    <property type="entry name" value="7tm_2"/>
    <property type="match status" value="1"/>
</dbReference>
<keyword evidence="2 5" id="KW-0812">Transmembrane</keyword>
<dbReference type="Proteomes" id="UP000678393">
    <property type="component" value="Unassembled WGS sequence"/>
</dbReference>
<dbReference type="InterPro" id="IPR017981">
    <property type="entry name" value="GPCR_2-like_7TM"/>
</dbReference>
<accession>A0A8S3YH55</accession>
<dbReference type="GO" id="GO:0004930">
    <property type="term" value="F:G protein-coupled receptor activity"/>
    <property type="evidence" value="ECO:0007669"/>
    <property type="project" value="InterPro"/>
</dbReference>
<evidence type="ECO:0000313" key="7">
    <source>
        <dbReference type="EMBL" id="CAG5114821.1"/>
    </source>
</evidence>
<protein>
    <recommendedName>
        <fullName evidence="6">G-protein coupled receptors family 2 profile 2 domain-containing protein</fullName>
    </recommendedName>
</protein>
<dbReference type="GO" id="GO:0005886">
    <property type="term" value="C:plasma membrane"/>
    <property type="evidence" value="ECO:0007669"/>
    <property type="project" value="TreeGrafter"/>
</dbReference>